<evidence type="ECO:0000313" key="2">
    <source>
        <dbReference type="Proteomes" id="UP000309997"/>
    </source>
</evidence>
<reference evidence="1 2" key="1">
    <citation type="journal article" date="2024" name="Plant Biotechnol. J.">
        <title>Genome and CRISPR/Cas9 system of a widespread forest tree (Populus alba) in the world.</title>
        <authorList>
            <person name="Liu Y.J."/>
            <person name="Jiang P.F."/>
            <person name="Han X.M."/>
            <person name="Li X.Y."/>
            <person name="Wang H.M."/>
            <person name="Wang Y.J."/>
            <person name="Wang X.X."/>
            <person name="Zeng Q.Y."/>
        </authorList>
    </citation>
    <scope>NUCLEOTIDE SEQUENCE [LARGE SCALE GENOMIC DNA]</scope>
    <source>
        <strain evidence="2">cv. PAL-ZL1</strain>
    </source>
</reference>
<organism evidence="1 2">
    <name type="scientific">Populus alba</name>
    <name type="common">White poplar</name>
    <dbReference type="NCBI Taxonomy" id="43335"/>
    <lineage>
        <taxon>Eukaryota</taxon>
        <taxon>Viridiplantae</taxon>
        <taxon>Streptophyta</taxon>
        <taxon>Embryophyta</taxon>
        <taxon>Tracheophyta</taxon>
        <taxon>Spermatophyta</taxon>
        <taxon>Magnoliopsida</taxon>
        <taxon>eudicotyledons</taxon>
        <taxon>Gunneridae</taxon>
        <taxon>Pentapetalae</taxon>
        <taxon>rosids</taxon>
        <taxon>fabids</taxon>
        <taxon>Malpighiales</taxon>
        <taxon>Salicaceae</taxon>
        <taxon>Saliceae</taxon>
        <taxon>Populus</taxon>
    </lineage>
</organism>
<sequence>MAAMAAKPTVKQEYDGSMNPVLSFDSMASRPLEMRERRLSLADTSPCSSYSHKEVRPLILDFYSNYSSGSLGFYFMKIIILIAVIAAIAGIYKRRGWK</sequence>
<evidence type="ECO:0000313" key="1">
    <source>
        <dbReference type="EMBL" id="KAL3597903.1"/>
    </source>
</evidence>
<name>A0ACC4CKY9_POPAL</name>
<dbReference type="EMBL" id="RCHU02000004">
    <property type="protein sequence ID" value="KAL3597903.1"/>
    <property type="molecule type" value="Genomic_DNA"/>
</dbReference>
<comment type="caution">
    <text evidence="1">The sequence shown here is derived from an EMBL/GenBank/DDBJ whole genome shotgun (WGS) entry which is preliminary data.</text>
</comment>
<keyword evidence="2" id="KW-1185">Reference proteome</keyword>
<dbReference type="Proteomes" id="UP000309997">
    <property type="component" value="Unassembled WGS sequence"/>
</dbReference>
<accession>A0ACC4CKY9</accession>
<gene>
    <name evidence="1" type="ORF">D5086_009540</name>
</gene>
<proteinExistence type="predicted"/>
<protein>
    <submittedName>
        <fullName evidence="1">Uncharacterized protein</fullName>
    </submittedName>
</protein>